<sequence length="794" mass="87486">MPVEKKCDCFDKSCRKNMLYLSRSKEIKCEHTAERNGNMRYTEGFTGKAILAMKEAIHAAEEFGHTYIGSEHLLLGLMEEGGNAAASALAAQQLNTERLRNGIVDLVGRGIPAQVQEDCLTPSLVAILEDAKERARDAGCCLAGTEHLLLAIIHAPCSSAVTILKKLGVSLNQLCTLCSSDTAYGVRMERNRMDTLSRKNCPALFQYGKLMTDPSNPYRYDPLIGREKELQQMIRILSRRTKNNPCLIGEAGVGKTAIVEGIARKILQGDVPESLQQMQLFALDLPALLSGAKYRGDFEERLKNCLAEASEHGNVILFIDELHTIVGAGAAEGAIDAANMLKPQLARGEIRLIGATTPEEFRATIGKDGALERRFQPVTVHEPSAEQCYAMLQGLRETYAEFHRVHISDTVLRTAIHYADRYLHDRFLPDKAIDLLDEACSRARIRWEAEKDTTEIADVEEDDVAAIVSVRTGIPTEKITEAQRQKLLTLGSVLKQQVVGHDDAVDTLSAALCRASTGLQDKSRPIGAFLFAGPTGVGKTALASALAAHLFDDKESLIRIDMSEFMEKHAVSKLIGAPPGYVGFEDGGMLCERVRRRPYCVVLFDEIEKAHPDVCNLLLQIMEDGILTDSCGRTTSFRHALLIMTSNLGGEALRTGEQLGFLPDSGKGGNAAATDALKRHFSPEFLGRLDGVLWFQKLSEESLSQIAERMLQELQQRLSHMEIAMEYTPDAVRLLANAPKIRQYGARPMKQYLATMVENPIADKMLHNALQAGDEICLTAKEQQFVVLDKVLRA</sequence>
<dbReference type="SMART" id="SM01086">
    <property type="entry name" value="ClpB_D2-small"/>
    <property type="match status" value="1"/>
</dbReference>
<dbReference type="InterPro" id="IPR001270">
    <property type="entry name" value="ClpA/B"/>
</dbReference>
<dbReference type="STRING" id="411473.RUMCAL_02899"/>
<evidence type="ECO:0000256" key="4">
    <source>
        <dbReference type="ARBA" id="ARBA00023186"/>
    </source>
</evidence>
<proteinExistence type="inferred from homology"/>
<dbReference type="GO" id="GO:0005737">
    <property type="term" value="C:cytoplasm"/>
    <property type="evidence" value="ECO:0007669"/>
    <property type="project" value="TreeGrafter"/>
</dbReference>
<dbReference type="InterPro" id="IPR050130">
    <property type="entry name" value="ClpA_ClpB"/>
</dbReference>
<dbReference type="AlphaFoldDB" id="U2LS42"/>
<gene>
    <name evidence="8" type="ORF">RUMCAL_02899</name>
</gene>
<evidence type="ECO:0000259" key="7">
    <source>
        <dbReference type="PROSITE" id="PS51903"/>
    </source>
</evidence>
<keyword evidence="9" id="KW-1185">Reference proteome</keyword>
<keyword evidence="1 5" id="KW-0677">Repeat</keyword>
<dbReference type="InterPro" id="IPR003959">
    <property type="entry name" value="ATPase_AAA_core"/>
</dbReference>
<dbReference type="PANTHER" id="PTHR11638:SF18">
    <property type="entry name" value="HEAT SHOCK PROTEIN 104"/>
    <property type="match status" value="1"/>
</dbReference>
<evidence type="ECO:0000256" key="3">
    <source>
        <dbReference type="ARBA" id="ARBA00022840"/>
    </source>
</evidence>
<dbReference type="Pfam" id="PF00004">
    <property type="entry name" value="AAA"/>
    <property type="match status" value="1"/>
</dbReference>
<evidence type="ECO:0000256" key="6">
    <source>
        <dbReference type="RuleBase" id="RU004432"/>
    </source>
</evidence>
<dbReference type="InterPro" id="IPR018368">
    <property type="entry name" value="ClpA/B_CS1"/>
</dbReference>
<comment type="caution">
    <text evidence="8">The sequence shown here is derived from an EMBL/GenBank/DDBJ whole genome shotgun (WGS) entry which is preliminary data.</text>
</comment>
<dbReference type="OrthoDB" id="9803641at2"/>
<evidence type="ECO:0000313" key="9">
    <source>
        <dbReference type="Proteomes" id="UP000016662"/>
    </source>
</evidence>
<keyword evidence="2 6" id="KW-0547">Nucleotide-binding</keyword>
<dbReference type="InterPro" id="IPR019489">
    <property type="entry name" value="Clp_ATPase_C"/>
</dbReference>
<accession>U2LS42</accession>
<dbReference type="SUPFAM" id="SSF52540">
    <property type="entry name" value="P-loop containing nucleoside triphosphate hydrolases"/>
    <property type="match status" value="2"/>
</dbReference>
<dbReference type="Gene3D" id="1.10.8.60">
    <property type="match status" value="2"/>
</dbReference>
<dbReference type="InterPro" id="IPR041546">
    <property type="entry name" value="ClpA/ClpB_AAA_lid"/>
</dbReference>
<name>U2LS42_9FIRM</name>
<dbReference type="GO" id="GO:0005524">
    <property type="term" value="F:ATP binding"/>
    <property type="evidence" value="ECO:0007669"/>
    <property type="project" value="UniProtKB-KW"/>
</dbReference>
<evidence type="ECO:0000313" key="8">
    <source>
        <dbReference type="EMBL" id="ERJ89933.1"/>
    </source>
</evidence>
<dbReference type="Gene3D" id="3.40.50.300">
    <property type="entry name" value="P-loop containing nucleotide triphosphate hydrolases"/>
    <property type="match status" value="2"/>
</dbReference>
<dbReference type="HOGENOM" id="CLU_005070_4_1_9"/>
<reference evidence="8 9" key="1">
    <citation type="submission" date="2013-07" db="EMBL/GenBank/DDBJ databases">
        <authorList>
            <person name="Weinstock G."/>
            <person name="Sodergren E."/>
            <person name="Wylie T."/>
            <person name="Fulton L."/>
            <person name="Fulton R."/>
            <person name="Fronick C."/>
            <person name="O'Laughlin M."/>
            <person name="Godfrey J."/>
            <person name="Miner T."/>
            <person name="Herter B."/>
            <person name="Appelbaum E."/>
            <person name="Cordes M."/>
            <person name="Lek S."/>
            <person name="Wollam A."/>
            <person name="Pepin K.H."/>
            <person name="Palsikar V.B."/>
            <person name="Mitreva M."/>
            <person name="Wilson R.K."/>
        </authorList>
    </citation>
    <scope>NUCLEOTIDE SEQUENCE [LARGE SCALE GENOMIC DNA]</scope>
    <source>
        <strain evidence="8 9">ATCC 27760</strain>
    </source>
</reference>
<dbReference type="PANTHER" id="PTHR11638">
    <property type="entry name" value="ATP-DEPENDENT CLP PROTEASE"/>
    <property type="match status" value="1"/>
</dbReference>
<dbReference type="Pfam" id="PF07724">
    <property type="entry name" value="AAA_2"/>
    <property type="match status" value="1"/>
</dbReference>
<dbReference type="PATRIC" id="fig|411473.3.peg.2434"/>
<evidence type="ECO:0000256" key="2">
    <source>
        <dbReference type="ARBA" id="ARBA00022741"/>
    </source>
</evidence>
<dbReference type="InterPro" id="IPR028299">
    <property type="entry name" value="ClpA/B_CS2"/>
</dbReference>
<dbReference type="CDD" id="cd00009">
    <property type="entry name" value="AAA"/>
    <property type="match status" value="1"/>
</dbReference>
<dbReference type="Pfam" id="PF02861">
    <property type="entry name" value="Clp_N"/>
    <property type="match status" value="1"/>
</dbReference>
<dbReference type="InterPro" id="IPR003593">
    <property type="entry name" value="AAA+_ATPase"/>
</dbReference>
<dbReference type="Pfam" id="PF17871">
    <property type="entry name" value="AAA_lid_9"/>
    <property type="match status" value="1"/>
</dbReference>
<dbReference type="Proteomes" id="UP000016662">
    <property type="component" value="Unassembled WGS sequence"/>
</dbReference>
<dbReference type="SUPFAM" id="SSF81923">
    <property type="entry name" value="Double Clp-N motif"/>
    <property type="match status" value="1"/>
</dbReference>
<dbReference type="InterPro" id="IPR036628">
    <property type="entry name" value="Clp_N_dom_sf"/>
</dbReference>
<evidence type="ECO:0000256" key="1">
    <source>
        <dbReference type="ARBA" id="ARBA00022737"/>
    </source>
</evidence>
<dbReference type="PROSITE" id="PS51903">
    <property type="entry name" value="CLP_R"/>
    <property type="match status" value="1"/>
</dbReference>
<dbReference type="CDD" id="cd19499">
    <property type="entry name" value="RecA-like_ClpB_Hsp104-like"/>
    <property type="match status" value="1"/>
</dbReference>
<dbReference type="PROSITE" id="PS00871">
    <property type="entry name" value="CLPAB_2"/>
    <property type="match status" value="1"/>
</dbReference>
<dbReference type="PRINTS" id="PR00300">
    <property type="entry name" value="CLPPROTEASEA"/>
</dbReference>
<dbReference type="SMART" id="SM00382">
    <property type="entry name" value="AAA"/>
    <property type="match status" value="2"/>
</dbReference>
<dbReference type="Gene3D" id="1.10.1780.10">
    <property type="entry name" value="Clp, N-terminal domain"/>
    <property type="match status" value="1"/>
</dbReference>
<dbReference type="EMBL" id="AWVF01000369">
    <property type="protein sequence ID" value="ERJ89933.1"/>
    <property type="molecule type" value="Genomic_DNA"/>
</dbReference>
<dbReference type="InterPro" id="IPR027417">
    <property type="entry name" value="P-loop_NTPase"/>
</dbReference>
<dbReference type="eggNOG" id="COG0542">
    <property type="taxonomic scope" value="Bacteria"/>
</dbReference>
<keyword evidence="3 6" id="KW-0067">ATP-binding</keyword>
<protein>
    <submittedName>
        <fullName evidence="8">ATPase family protein</fullName>
    </submittedName>
</protein>
<dbReference type="FunFam" id="3.40.50.300:FF:000025">
    <property type="entry name" value="ATP-dependent Clp protease subunit"/>
    <property type="match status" value="1"/>
</dbReference>
<dbReference type="InterPro" id="IPR004176">
    <property type="entry name" value="Clp_R_N"/>
</dbReference>
<organism evidence="8 9">
    <name type="scientific">Ruminococcus callidus ATCC 27760</name>
    <dbReference type="NCBI Taxonomy" id="411473"/>
    <lineage>
        <taxon>Bacteria</taxon>
        <taxon>Bacillati</taxon>
        <taxon>Bacillota</taxon>
        <taxon>Clostridia</taxon>
        <taxon>Eubacteriales</taxon>
        <taxon>Oscillospiraceae</taxon>
        <taxon>Ruminococcus</taxon>
    </lineage>
</organism>
<dbReference type="GO" id="GO:0016887">
    <property type="term" value="F:ATP hydrolysis activity"/>
    <property type="evidence" value="ECO:0007669"/>
    <property type="project" value="InterPro"/>
</dbReference>
<dbReference type="Pfam" id="PF10431">
    <property type="entry name" value="ClpB_D2-small"/>
    <property type="match status" value="1"/>
</dbReference>
<feature type="domain" description="Clp R" evidence="7">
    <location>
        <begin position="42"/>
        <end position="185"/>
    </location>
</feature>
<dbReference type="PROSITE" id="PS00870">
    <property type="entry name" value="CLPAB_1"/>
    <property type="match status" value="1"/>
</dbReference>
<evidence type="ECO:0000256" key="5">
    <source>
        <dbReference type="PROSITE-ProRule" id="PRU01251"/>
    </source>
</evidence>
<dbReference type="GO" id="GO:0034605">
    <property type="term" value="P:cellular response to heat"/>
    <property type="evidence" value="ECO:0007669"/>
    <property type="project" value="TreeGrafter"/>
</dbReference>
<keyword evidence="4 6" id="KW-0143">Chaperone</keyword>
<comment type="similarity">
    <text evidence="6">Belongs to the ClpA/ClpB family.</text>
</comment>